<feature type="transmembrane region" description="Helical" evidence="6">
    <location>
        <begin position="493"/>
        <end position="513"/>
    </location>
</feature>
<feature type="transmembrane region" description="Helical" evidence="6">
    <location>
        <begin position="226"/>
        <end position="248"/>
    </location>
</feature>
<dbReference type="Pfam" id="PF07690">
    <property type="entry name" value="MFS_1"/>
    <property type="match status" value="1"/>
</dbReference>
<keyword evidence="4 6" id="KW-0472">Membrane</keyword>
<evidence type="ECO:0000256" key="2">
    <source>
        <dbReference type="ARBA" id="ARBA00022692"/>
    </source>
</evidence>
<evidence type="ECO:0000259" key="7">
    <source>
        <dbReference type="PROSITE" id="PS50850"/>
    </source>
</evidence>
<feature type="transmembrane region" description="Helical" evidence="6">
    <location>
        <begin position="561"/>
        <end position="586"/>
    </location>
</feature>
<dbReference type="SUPFAM" id="SSF103473">
    <property type="entry name" value="MFS general substrate transporter"/>
    <property type="match status" value="1"/>
</dbReference>
<dbReference type="InterPro" id="IPR011701">
    <property type="entry name" value="MFS"/>
</dbReference>
<evidence type="ECO:0000256" key="6">
    <source>
        <dbReference type="SAM" id="Phobius"/>
    </source>
</evidence>
<dbReference type="InterPro" id="IPR020846">
    <property type="entry name" value="MFS_dom"/>
</dbReference>
<dbReference type="InterPro" id="IPR036259">
    <property type="entry name" value="MFS_trans_sf"/>
</dbReference>
<dbReference type="Gene3D" id="1.20.1250.20">
    <property type="entry name" value="MFS general substrate transporter like domains"/>
    <property type="match status" value="1"/>
</dbReference>
<dbReference type="Proteomes" id="UP000398389">
    <property type="component" value="Unassembled WGS sequence"/>
</dbReference>
<dbReference type="GeneID" id="43581621"/>
<keyword evidence="3 6" id="KW-1133">Transmembrane helix</keyword>
<reference evidence="8 9" key="1">
    <citation type="submission" date="2019-09" db="EMBL/GenBank/DDBJ databases">
        <authorList>
            <person name="Brejova B."/>
        </authorList>
    </citation>
    <scope>NUCLEOTIDE SEQUENCE [LARGE SCALE GENOMIC DNA]</scope>
</reference>
<feature type="domain" description="Major facilitator superfamily (MFS) profile" evidence="7">
    <location>
        <begin position="226"/>
        <end position="654"/>
    </location>
</feature>
<feature type="transmembrane region" description="Helical" evidence="6">
    <location>
        <begin position="378"/>
        <end position="400"/>
    </location>
</feature>
<sequence length="664" mass="74445">MFYFIRSLKSTRQAEMEDLERASKTECSSSSESTQSTTAYETSEEESKRENRYSGPCKNFFQRFLKNIGELLMENEEPPLIFPPLSKPSMVPIVTHGHLHIKEHMEKIQNFQNGESCTSSSISLPNSPHSFDVKEMEESTISSSQNGSSSIISVNTEKPLVLSKRDRQLLLLKEYKRKNDQNNTLFYKNEDLIHKYISESQFHVTFDPAHDPEYPRNWDWKIKIRGTLIFAVAAMLAQLGSAVIASIATDLQKEFGVRSILTSLASTIYFLGMAFGPLFLAPLSELWGRKLAVALPFALGSLVTILTGHARNFAVLLVCRFFAGLLASAPIVISGGAISDLWYPGQRATFLTINSLAIVLGPTTAYLYGTIIKKATSWRWVVCIHAFLSALIVLFIILGVRETYHPVLLQRKAKYLRLKTQNWLYHSDHDSLELNAKEILRVHLLRPICLLSTPIVLVVCIFNGFSFGLYYMISMYVPKSFQEERNWDAISSSFPPLAIFIGANCGAVIHLIVGGLNRRKLKKAGGECTPEARLLVPLLIGWFMPFGMILFGWSMTENLHWAVSCLGLMFVGAGFFVILQGSLNYLCDAFPKYSASCIAANAFMRSLFACGIPLVAPFLFEQLGLGWGATTLGFIGFLMTIFVFYIFKYGAKIRTKESLLTHDC</sequence>
<feature type="transmembrane region" description="Helical" evidence="6">
    <location>
        <begin position="448"/>
        <end position="473"/>
    </location>
</feature>
<protein>
    <recommendedName>
        <fullName evidence="7">Major facilitator superfamily (MFS) profile domain-containing protein</fullName>
    </recommendedName>
</protein>
<keyword evidence="2 6" id="KW-0812">Transmembrane</keyword>
<accession>A0A5E8BIU9</accession>
<dbReference type="RefSeq" id="XP_031853412.1">
    <property type="nucleotide sequence ID" value="XM_031997521.1"/>
</dbReference>
<dbReference type="OrthoDB" id="9986881at2759"/>
<feature type="transmembrane region" description="Helical" evidence="6">
    <location>
        <begin position="350"/>
        <end position="372"/>
    </location>
</feature>
<organism evidence="8 9">
    <name type="scientific">Magnusiomyces paraingens</name>
    <dbReference type="NCBI Taxonomy" id="2606893"/>
    <lineage>
        <taxon>Eukaryota</taxon>
        <taxon>Fungi</taxon>
        <taxon>Dikarya</taxon>
        <taxon>Ascomycota</taxon>
        <taxon>Saccharomycotina</taxon>
        <taxon>Dipodascomycetes</taxon>
        <taxon>Dipodascales</taxon>
        <taxon>Dipodascaceae</taxon>
        <taxon>Magnusiomyces</taxon>
    </lineage>
</organism>
<dbReference type="AlphaFoldDB" id="A0A5E8BIU9"/>
<proteinExistence type="predicted"/>
<feature type="transmembrane region" description="Helical" evidence="6">
    <location>
        <begin position="314"/>
        <end position="338"/>
    </location>
</feature>
<evidence type="ECO:0000256" key="4">
    <source>
        <dbReference type="ARBA" id="ARBA00023136"/>
    </source>
</evidence>
<dbReference type="CDD" id="cd17323">
    <property type="entry name" value="MFS_Tpo1_MDR_like"/>
    <property type="match status" value="1"/>
</dbReference>
<feature type="transmembrane region" description="Helical" evidence="6">
    <location>
        <begin position="534"/>
        <end position="555"/>
    </location>
</feature>
<dbReference type="GO" id="GO:0022857">
    <property type="term" value="F:transmembrane transporter activity"/>
    <property type="evidence" value="ECO:0007669"/>
    <property type="project" value="InterPro"/>
</dbReference>
<dbReference type="PANTHER" id="PTHR23502:SF190">
    <property type="entry name" value="YALI0F08063P"/>
    <property type="match status" value="1"/>
</dbReference>
<name>A0A5E8BIU9_9ASCO</name>
<feature type="transmembrane region" description="Helical" evidence="6">
    <location>
        <begin position="291"/>
        <end position="308"/>
    </location>
</feature>
<evidence type="ECO:0000256" key="3">
    <source>
        <dbReference type="ARBA" id="ARBA00022989"/>
    </source>
</evidence>
<gene>
    <name evidence="8" type="ORF">SAPINGB_P002803</name>
</gene>
<dbReference type="PANTHER" id="PTHR23502">
    <property type="entry name" value="MAJOR FACILITATOR SUPERFAMILY"/>
    <property type="match status" value="1"/>
</dbReference>
<feature type="compositionally biased region" description="Low complexity" evidence="5">
    <location>
        <begin position="25"/>
        <end position="41"/>
    </location>
</feature>
<feature type="compositionally biased region" description="Basic and acidic residues" evidence="5">
    <location>
        <begin position="14"/>
        <end position="24"/>
    </location>
</feature>
<dbReference type="PROSITE" id="PS50850">
    <property type="entry name" value="MFS"/>
    <property type="match status" value="1"/>
</dbReference>
<feature type="region of interest" description="Disordered" evidence="5">
    <location>
        <begin position="14"/>
        <end position="53"/>
    </location>
</feature>
<feature type="transmembrane region" description="Helical" evidence="6">
    <location>
        <begin position="626"/>
        <end position="647"/>
    </location>
</feature>
<evidence type="ECO:0000256" key="1">
    <source>
        <dbReference type="ARBA" id="ARBA00004141"/>
    </source>
</evidence>
<evidence type="ECO:0000256" key="5">
    <source>
        <dbReference type="SAM" id="MobiDB-lite"/>
    </source>
</evidence>
<evidence type="ECO:0000313" key="9">
    <source>
        <dbReference type="Proteomes" id="UP000398389"/>
    </source>
</evidence>
<dbReference type="EMBL" id="CABVLU010000002">
    <property type="protein sequence ID" value="VVT50557.1"/>
    <property type="molecule type" value="Genomic_DNA"/>
</dbReference>
<feature type="transmembrane region" description="Helical" evidence="6">
    <location>
        <begin position="260"/>
        <end position="279"/>
    </location>
</feature>
<dbReference type="GO" id="GO:0005886">
    <property type="term" value="C:plasma membrane"/>
    <property type="evidence" value="ECO:0007669"/>
    <property type="project" value="TreeGrafter"/>
</dbReference>
<comment type="subcellular location">
    <subcellularLocation>
        <location evidence="1">Membrane</location>
        <topology evidence="1">Multi-pass membrane protein</topology>
    </subcellularLocation>
</comment>
<evidence type="ECO:0000313" key="8">
    <source>
        <dbReference type="EMBL" id="VVT50557.1"/>
    </source>
</evidence>
<keyword evidence="9" id="KW-1185">Reference proteome</keyword>